<feature type="compositionally biased region" description="Pro residues" evidence="6">
    <location>
        <begin position="411"/>
        <end position="435"/>
    </location>
</feature>
<evidence type="ECO:0000313" key="10">
    <source>
        <dbReference type="EMBL" id="MBU7596076.1"/>
    </source>
</evidence>
<gene>
    <name evidence="10" type="ORF">JGS22_000115</name>
</gene>
<dbReference type="SUPFAM" id="SSF52743">
    <property type="entry name" value="Subtilisin-like"/>
    <property type="match status" value="1"/>
</dbReference>
<feature type="active site" description="Charge relay system" evidence="5">
    <location>
        <position position="95"/>
    </location>
</feature>
<evidence type="ECO:0000256" key="4">
    <source>
        <dbReference type="ARBA" id="ARBA00022825"/>
    </source>
</evidence>
<comment type="similarity">
    <text evidence="1 5">Belongs to the peptidase S8 family.</text>
</comment>
<dbReference type="InterPro" id="IPR036852">
    <property type="entry name" value="Peptidase_S8/S53_dom_sf"/>
</dbReference>
<evidence type="ECO:0000256" key="7">
    <source>
        <dbReference type="SAM" id="Phobius"/>
    </source>
</evidence>
<evidence type="ECO:0000256" key="3">
    <source>
        <dbReference type="ARBA" id="ARBA00022801"/>
    </source>
</evidence>
<dbReference type="PROSITE" id="PS00136">
    <property type="entry name" value="SUBTILASE_ASP"/>
    <property type="match status" value="1"/>
</dbReference>
<name>A0A949N671_9ACTN</name>
<dbReference type="GO" id="GO:0006508">
    <property type="term" value="P:proteolysis"/>
    <property type="evidence" value="ECO:0007669"/>
    <property type="project" value="UniProtKB-KW"/>
</dbReference>
<dbReference type="EMBL" id="JAELVF020000001">
    <property type="protein sequence ID" value="MBU7596076.1"/>
    <property type="molecule type" value="Genomic_DNA"/>
</dbReference>
<feature type="active site" description="Charge relay system" evidence="5">
    <location>
        <position position="252"/>
    </location>
</feature>
<dbReference type="InterPro" id="IPR015500">
    <property type="entry name" value="Peptidase_S8_subtilisin-rel"/>
</dbReference>
<feature type="transmembrane region" description="Helical" evidence="7">
    <location>
        <begin position="362"/>
        <end position="383"/>
    </location>
</feature>
<protein>
    <submittedName>
        <fullName evidence="10">S8 family serine peptidase</fullName>
    </submittedName>
</protein>
<keyword evidence="11" id="KW-1185">Reference proteome</keyword>
<evidence type="ECO:0000313" key="11">
    <source>
        <dbReference type="Proteomes" id="UP000694501"/>
    </source>
</evidence>
<keyword evidence="3 5" id="KW-0378">Hydrolase</keyword>
<keyword evidence="7" id="KW-0472">Membrane</keyword>
<organism evidence="10 11">
    <name type="scientific">Streptomyces tardus</name>
    <dbReference type="NCBI Taxonomy" id="2780544"/>
    <lineage>
        <taxon>Bacteria</taxon>
        <taxon>Bacillati</taxon>
        <taxon>Actinomycetota</taxon>
        <taxon>Actinomycetes</taxon>
        <taxon>Kitasatosporales</taxon>
        <taxon>Streptomycetaceae</taxon>
        <taxon>Streptomyces</taxon>
    </lineage>
</organism>
<reference evidence="10" key="1">
    <citation type="submission" date="2021-06" db="EMBL/GenBank/DDBJ databases">
        <title>Sequencing of actinobacteria type strains.</title>
        <authorList>
            <person name="Nguyen G.-S."/>
            <person name="Wentzel A."/>
        </authorList>
    </citation>
    <scope>NUCLEOTIDE SEQUENCE</scope>
    <source>
        <strain evidence="10">P38-E01</strain>
    </source>
</reference>
<keyword evidence="4 5" id="KW-0720">Serine protease</keyword>
<feature type="domain" description="Peptidase S8/S53" evidence="9">
    <location>
        <begin position="53"/>
        <end position="304"/>
    </location>
</feature>
<dbReference type="PANTHER" id="PTHR43806:SF11">
    <property type="entry name" value="CEREVISIN-RELATED"/>
    <property type="match status" value="1"/>
</dbReference>
<comment type="caution">
    <text evidence="10">The sequence shown here is derived from an EMBL/GenBank/DDBJ whole genome shotgun (WGS) entry which is preliminary data.</text>
</comment>
<keyword evidence="2 5" id="KW-0645">Protease</keyword>
<keyword evidence="7" id="KW-1133">Transmembrane helix</keyword>
<feature type="compositionally biased region" description="Low complexity" evidence="6">
    <location>
        <begin position="327"/>
        <end position="353"/>
    </location>
</feature>
<sequence>MNVSRTWRAVTGIVLASGLLLGASSTASADQVRDDQWPLEAFGAEDIWKVSTGKGVTVAVIDDGVYAKHRDLRNNVIEGKDFIDDRGATNPDGNHGTGMAGLIAGHGHGPSGSEGVKGLAPDATILAIRDMGLSGKGLSESIRYAVDEGADVINMSIGGTPNSHDAAAIEYALDNDVLLVAASGNTGEGPGGDNYPARYPGVLGVGGIKSDGELWESSNFGPHVLLTAPAKSVVTTGGEAELGEYGKGSGTSSSTSYVSATAALIKSKFPDLTPGQIVNRMVKTAGLPDSAKGLSLPDQKYGYGYIQPLAALTKDIPAGSKMGQLKSPEVPSSEPSAPPAGGAEPGADASASENSGSDSTNMLLLGGGVVAFLAVAIGAAVLFMRRQTRRAAVPSGNAAHGAGMYGGPGLPHQPPPGPPPGSSYPPPPAQGPHRP</sequence>
<dbReference type="PROSITE" id="PS51892">
    <property type="entry name" value="SUBTILASE"/>
    <property type="match status" value="1"/>
</dbReference>
<keyword evidence="8" id="KW-0732">Signal</keyword>
<dbReference type="RefSeq" id="WP_211041247.1">
    <property type="nucleotide sequence ID" value="NZ_JAELVF020000001.1"/>
</dbReference>
<dbReference type="InterPro" id="IPR000209">
    <property type="entry name" value="Peptidase_S8/S53_dom"/>
</dbReference>
<evidence type="ECO:0000256" key="2">
    <source>
        <dbReference type="ARBA" id="ARBA00022670"/>
    </source>
</evidence>
<dbReference type="Proteomes" id="UP000694501">
    <property type="component" value="Unassembled WGS sequence"/>
</dbReference>
<keyword evidence="7" id="KW-0812">Transmembrane</keyword>
<feature type="chain" id="PRO_5037669712" evidence="8">
    <location>
        <begin position="30"/>
        <end position="435"/>
    </location>
</feature>
<dbReference type="PRINTS" id="PR00723">
    <property type="entry name" value="SUBTILISIN"/>
</dbReference>
<evidence type="ECO:0000256" key="1">
    <source>
        <dbReference type="ARBA" id="ARBA00011073"/>
    </source>
</evidence>
<evidence type="ECO:0000259" key="9">
    <source>
        <dbReference type="Pfam" id="PF00082"/>
    </source>
</evidence>
<evidence type="ECO:0000256" key="8">
    <source>
        <dbReference type="SAM" id="SignalP"/>
    </source>
</evidence>
<dbReference type="Gene3D" id="3.40.50.200">
    <property type="entry name" value="Peptidase S8/S53 domain"/>
    <property type="match status" value="1"/>
</dbReference>
<dbReference type="AlphaFoldDB" id="A0A949N671"/>
<evidence type="ECO:0000256" key="5">
    <source>
        <dbReference type="PROSITE-ProRule" id="PRU01240"/>
    </source>
</evidence>
<dbReference type="GO" id="GO:0004252">
    <property type="term" value="F:serine-type endopeptidase activity"/>
    <property type="evidence" value="ECO:0007669"/>
    <property type="project" value="UniProtKB-UniRule"/>
</dbReference>
<feature type="active site" description="Charge relay system" evidence="5">
    <location>
        <position position="62"/>
    </location>
</feature>
<dbReference type="InterPro" id="IPR050131">
    <property type="entry name" value="Peptidase_S8_subtilisin-like"/>
</dbReference>
<feature type="region of interest" description="Disordered" evidence="6">
    <location>
        <begin position="394"/>
        <end position="435"/>
    </location>
</feature>
<feature type="region of interest" description="Disordered" evidence="6">
    <location>
        <begin position="320"/>
        <end position="357"/>
    </location>
</feature>
<dbReference type="InterPro" id="IPR023827">
    <property type="entry name" value="Peptidase_S8_Asp-AS"/>
</dbReference>
<dbReference type="PANTHER" id="PTHR43806">
    <property type="entry name" value="PEPTIDASE S8"/>
    <property type="match status" value="1"/>
</dbReference>
<feature type="signal peptide" evidence="8">
    <location>
        <begin position="1"/>
        <end position="29"/>
    </location>
</feature>
<dbReference type="Pfam" id="PF00082">
    <property type="entry name" value="Peptidase_S8"/>
    <property type="match status" value="1"/>
</dbReference>
<evidence type="ECO:0000256" key="6">
    <source>
        <dbReference type="SAM" id="MobiDB-lite"/>
    </source>
</evidence>
<proteinExistence type="inferred from homology"/>
<accession>A0A949N671</accession>